<dbReference type="RefSeq" id="WP_133532016.1">
    <property type="nucleotide sequence ID" value="NZ_SNXR01000011.1"/>
</dbReference>
<name>A0A4R6QED2_9FLAO</name>
<sequence length="194" mass="19461">MFEQLTELVKQYGGEAVVNNTAVPNEQNEAVMEHASGSILDSLKSIASQEGGTDLIGKLFQGNNANDASNPVVSMITNQLSGSLGQKFGLSSEASSGVAGSLIPKVLGSLIGGAKDPNNSSIQINDVIGAITGGNSDANGGLMDSISKYGGMLGLDKDGDGKVGIQEAISAVSGNNDGKSGGFLGGLLGKLFGK</sequence>
<reference evidence="1 2" key="1">
    <citation type="submission" date="2019-03" db="EMBL/GenBank/DDBJ databases">
        <title>Genomic Encyclopedia of Archaeal and Bacterial Type Strains, Phase II (KMG-II): from individual species to whole genera.</title>
        <authorList>
            <person name="Goeker M."/>
        </authorList>
    </citation>
    <scope>NUCLEOTIDE SEQUENCE [LARGE SCALE GENOMIC DNA]</scope>
    <source>
        <strain evidence="1 2">DSM 25687</strain>
    </source>
</reference>
<accession>A0A4R6QED2</accession>
<dbReference type="AlphaFoldDB" id="A0A4R6QED2"/>
<keyword evidence="2" id="KW-1185">Reference proteome</keyword>
<evidence type="ECO:0000313" key="1">
    <source>
        <dbReference type="EMBL" id="TDP61068.1"/>
    </source>
</evidence>
<comment type="caution">
    <text evidence="1">The sequence shown here is derived from an EMBL/GenBank/DDBJ whole genome shotgun (WGS) entry which is preliminary data.</text>
</comment>
<dbReference type="Proteomes" id="UP000295260">
    <property type="component" value="Unassembled WGS sequence"/>
</dbReference>
<proteinExistence type="predicted"/>
<evidence type="ECO:0000313" key="2">
    <source>
        <dbReference type="Proteomes" id="UP000295260"/>
    </source>
</evidence>
<dbReference type="OrthoDB" id="982085at2"/>
<gene>
    <name evidence="1" type="ORF">BC748_0676</name>
</gene>
<organism evidence="1 2">
    <name type="scientific">Flavobacterium dankookense</name>
    <dbReference type="NCBI Taxonomy" id="706186"/>
    <lineage>
        <taxon>Bacteria</taxon>
        <taxon>Pseudomonadati</taxon>
        <taxon>Bacteroidota</taxon>
        <taxon>Flavobacteriia</taxon>
        <taxon>Flavobacteriales</taxon>
        <taxon>Flavobacteriaceae</taxon>
        <taxon>Flavobacterium</taxon>
    </lineage>
</organism>
<dbReference type="EMBL" id="SNXR01000011">
    <property type="protein sequence ID" value="TDP61068.1"/>
    <property type="molecule type" value="Genomic_DNA"/>
</dbReference>
<protein>
    <submittedName>
        <fullName evidence="1">Uncharacterized protein</fullName>
    </submittedName>
</protein>